<feature type="compositionally biased region" description="Pro residues" evidence="2">
    <location>
        <begin position="95"/>
        <end position="106"/>
    </location>
</feature>
<evidence type="ECO:0000256" key="2">
    <source>
        <dbReference type="SAM" id="MobiDB-lite"/>
    </source>
</evidence>
<keyword evidence="3" id="KW-0472">Membrane</keyword>
<dbReference type="NCBIfam" id="NF033768">
    <property type="entry name" value="myxo_SS_tail"/>
    <property type="match status" value="1"/>
</dbReference>
<dbReference type="EMBL" id="CP017715">
    <property type="protein sequence ID" value="AOY87360.1"/>
    <property type="molecule type" value="Genomic_DNA"/>
</dbReference>
<accession>A0A1D9GIY8</accession>
<feature type="compositionally biased region" description="Basic and acidic residues" evidence="2">
    <location>
        <begin position="78"/>
        <end position="93"/>
    </location>
</feature>
<keyword evidence="1" id="KW-0175">Coiled coil</keyword>
<dbReference type="InterPro" id="IPR049806">
    <property type="entry name" value="MasK-like_C"/>
</dbReference>
<evidence type="ECO:0000256" key="1">
    <source>
        <dbReference type="SAM" id="Coils"/>
    </source>
</evidence>
<feature type="region of interest" description="Disordered" evidence="2">
    <location>
        <begin position="162"/>
        <end position="190"/>
    </location>
</feature>
<keyword evidence="5" id="KW-1185">Reference proteome</keyword>
<keyword evidence="3" id="KW-1133">Transmembrane helix</keyword>
<dbReference type="OrthoDB" id="7057177at2"/>
<gene>
    <name evidence="4" type="ORF">BKP64_03730</name>
</gene>
<dbReference type="STRING" id="1874317.BKP64_03730"/>
<dbReference type="KEGG" id="msq:BKP64_03730"/>
<dbReference type="AlphaFoldDB" id="A0A1D9GIY8"/>
<organism evidence="4 5">
    <name type="scientific">Marinobacter salinus</name>
    <dbReference type="NCBI Taxonomy" id="1874317"/>
    <lineage>
        <taxon>Bacteria</taxon>
        <taxon>Pseudomonadati</taxon>
        <taxon>Pseudomonadota</taxon>
        <taxon>Gammaproteobacteria</taxon>
        <taxon>Pseudomonadales</taxon>
        <taxon>Marinobacteraceae</taxon>
        <taxon>Marinobacter</taxon>
    </lineage>
</organism>
<name>A0A1D9GIY8_9GAMM</name>
<keyword evidence="3" id="KW-0812">Transmembrane</keyword>
<evidence type="ECO:0000313" key="4">
    <source>
        <dbReference type="EMBL" id="AOY87360.1"/>
    </source>
</evidence>
<evidence type="ECO:0008006" key="6">
    <source>
        <dbReference type="Google" id="ProtNLM"/>
    </source>
</evidence>
<feature type="transmembrane region" description="Helical" evidence="3">
    <location>
        <begin position="20"/>
        <end position="39"/>
    </location>
</feature>
<sequence length="326" mass="36452">MDYRYGLPWNRERGERKRLLAIGMGIVPLFLAFSTYVTLIELPEQDRQEKEALPPQLAKLIIEKKEPPKPVLPEPEPEPEKPKPEEKPVEQAKPEPQPEPPAPKPEPQVAEKPEPEPEPQDVEKAREKVKNTGLLAMGKELSKLSSLANSVKLDAPVTKTAEPIARKTGDTLAARANSTSKSGGVDEAQLQRETRQVALAERQRAAVAEAERVAAAKEEVRREQQQVASRTRSKEELKRTMDANKAAIYSIYNRELRKKPSLQGSITPELVIEQNGSVSSCSVVESTLNEPTLERKICNRLRLVDFGARQGVDETRLRYSFELMSG</sequence>
<feature type="region of interest" description="Disordered" evidence="2">
    <location>
        <begin position="46"/>
        <end position="131"/>
    </location>
</feature>
<protein>
    <recommendedName>
        <fullName evidence="6">Energy transducer TonB</fullName>
    </recommendedName>
</protein>
<evidence type="ECO:0000313" key="5">
    <source>
        <dbReference type="Proteomes" id="UP000177445"/>
    </source>
</evidence>
<proteinExistence type="predicted"/>
<dbReference type="Proteomes" id="UP000177445">
    <property type="component" value="Chromosome"/>
</dbReference>
<reference evidence="4 5" key="1">
    <citation type="submission" date="2016-10" db="EMBL/GenBank/DDBJ databases">
        <title>Marinobacter salinus sp. nov., a moderately halophilic bacterium isolated from a tidal flat environment.</title>
        <authorList>
            <person name="Park S.-J."/>
        </authorList>
    </citation>
    <scope>NUCLEOTIDE SEQUENCE [LARGE SCALE GENOMIC DNA]</scope>
    <source>
        <strain evidence="4 5">Hb8</strain>
    </source>
</reference>
<feature type="compositionally biased region" description="Basic and acidic residues" evidence="2">
    <location>
        <begin position="109"/>
        <end position="130"/>
    </location>
</feature>
<evidence type="ECO:0000256" key="3">
    <source>
        <dbReference type="SAM" id="Phobius"/>
    </source>
</evidence>
<feature type="coiled-coil region" evidence="1">
    <location>
        <begin position="190"/>
        <end position="226"/>
    </location>
</feature>
<dbReference type="RefSeq" id="WP_070966201.1">
    <property type="nucleotide sequence ID" value="NZ_CP017715.1"/>
</dbReference>